<dbReference type="Pfam" id="PF03098">
    <property type="entry name" value="An_peroxidase"/>
    <property type="match status" value="1"/>
</dbReference>
<sequence>MCCYLKICLILLAMASKSTKSQSSSSDQISTQDLLNLITNFGLNRSRQLIENEELRLFNNNVVLEKNNPAHYVAVFNKQKKRSKEMSEFGYASIQASALMAKQFKLTRREVVYGLERVELRNTRLFQECPFRDSDNEITSNRFPRQDRTNFRRSVCEKQTQIYRSVSGICNNLDHPSWGSAFMPFYRFLPADYSDGIQSIRRSTNGGPLPSPRKISAAIHKKSSAETNQFTMMVMQWGQFLDHDLTSTPQTRGFNDSILQCCNGDGANLRDSDLHPDCMPIDIPHDDYFYSSFGARCMEFVRSSPSARLGCTLGPREQVNQITSFLDGSNVYGSSEDDEKSLRLYISGKLRYTDLHIRKALLPPLESTVANEECHITTKNLHCFHAGDQRANEQPGLTGMHTIWLRFHNHIAQKLSRLNTHWEDEKIYQETRKIVGALLQHITYNEWLPVILGPKVLEIFELKLLTKEYYKQYNKSVNPTIANAFAAAAFRFGHSLVKGSISRCNKEFKTVPFFVKLHKEFNNPMNLHNFGSVDRILLGLLTEKAAKRDEFISEELTNRLFQIPLTHYGMDLASLNIQRGRDHGIPSYNVWREQCGLKRFNRWSEAFSVIAPSTIERLSGVYEDFDDVDLFTGGLAEHRVAGGLVGPTLACILGQQFLNLRQGDRFWYENGDHPGAFSKEQLQEIRRVTLSGVICDTLDDIDNIQPYSFLTNEALRNERIPCSKIPRLRLDAWSETSFVFRNEFLQFRQGTYNPDLSEALKSTLSVLNESISLFDIGNYFSDVDDYDIEEEVEGDIQEFPHRITSDTYFHALDKAQSELVFDEEDRFARVDGYRGFKDVEKSVKQNKLDSIIEELFQGYTF</sequence>
<dbReference type="PANTHER" id="PTHR11475">
    <property type="entry name" value="OXIDASE/PEROXIDASE"/>
    <property type="match status" value="1"/>
</dbReference>
<name>A0A0K2TN46_LEPSM</name>
<dbReference type="SUPFAM" id="SSF48113">
    <property type="entry name" value="Heme-dependent peroxidases"/>
    <property type="match status" value="1"/>
</dbReference>
<organism evidence="7">
    <name type="scientific">Lepeophtheirus salmonis</name>
    <name type="common">Salmon louse</name>
    <name type="synonym">Caligus salmonis</name>
    <dbReference type="NCBI Taxonomy" id="72036"/>
    <lineage>
        <taxon>Eukaryota</taxon>
        <taxon>Metazoa</taxon>
        <taxon>Ecdysozoa</taxon>
        <taxon>Arthropoda</taxon>
        <taxon>Crustacea</taxon>
        <taxon>Multicrustacea</taxon>
        <taxon>Hexanauplia</taxon>
        <taxon>Copepoda</taxon>
        <taxon>Siphonostomatoida</taxon>
        <taxon>Caligidae</taxon>
        <taxon>Lepeophtheirus</taxon>
    </lineage>
</organism>
<feature type="signal peptide" evidence="6">
    <location>
        <begin position="1"/>
        <end position="21"/>
    </location>
</feature>
<comment type="subcellular location">
    <subcellularLocation>
        <location evidence="1">Secreted</location>
    </subcellularLocation>
</comment>
<dbReference type="GO" id="GO:0020037">
    <property type="term" value="F:heme binding"/>
    <property type="evidence" value="ECO:0007669"/>
    <property type="project" value="InterPro"/>
</dbReference>
<dbReference type="GO" id="GO:0006979">
    <property type="term" value="P:response to oxidative stress"/>
    <property type="evidence" value="ECO:0007669"/>
    <property type="project" value="InterPro"/>
</dbReference>
<evidence type="ECO:0000256" key="5">
    <source>
        <dbReference type="PIRSR" id="PIRSR619791-2"/>
    </source>
</evidence>
<dbReference type="PRINTS" id="PR00457">
    <property type="entry name" value="ANPEROXIDASE"/>
</dbReference>
<dbReference type="PANTHER" id="PTHR11475:SF109">
    <property type="entry name" value="CHORION PEROXIDASE-LIKE PROTEIN"/>
    <property type="match status" value="1"/>
</dbReference>
<dbReference type="GO" id="GO:0004601">
    <property type="term" value="F:peroxidase activity"/>
    <property type="evidence" value="ECO:0007669"/>
    <property type="project" value="UniProtKB-KW"/>
</dbReference>
<keyword evidence="5" id="KW-0349">Heme</keyword>
<keyword evidence="4 6" id="KW-0732">Signal</keyword>
<evidence type="ECO:0000256" key="4">
    <source>
        <dbReference type="ARBA" id="ARBA00022729"/>
    </source>
</evidence>
<dbReference type="GO" id="GO:0046872">
    <property type="term" value="F:metal ion binding"/>
    <property type="evidence" value="ECO:0007669"/>
    <property type="project" value="UniProtKB-KW"/>
</dbReference>
<keyword evidence="3" id="KW-0560">Oxidoreductase</keyword>
<evidence type="ECO:0000256" key="2">
    <source>
        <dbReference type="ARBA" id="ARBA00022525"/>
    </source>
</evidence>
<dbReference type="FunFam" id="1.10.640.10:FF:000003">
    <property type="entry name" value="chorion peroxidase"/>
    <property type="match status" value="1"/>
</dbReference>
<keyword evidence="5" id="KW-0479">Metal-binding</keyword>
<dbReference type="AlphaFoldDB" id="A0A0K2TN46"/>
<dbReference type="CDD" id="cd09823">
    <property type="entry name" value="peroxinectin_like"/>
    <property type="match status" value="1"/>
</dbReference>
<feature type="chain" id="PRO_5005487916" evidence="6">
    <location>
        <begin position="22"/>
        <end position="861"/>
    </location>
</feature>
<evidence type="ECO:0000256" key="6">
    <source>
        <dbReference type="SAM" id="SignalP"/>
    </source>
</evidence>
<proteinExistence type="predicted"/>
<dbReference type="InterPro" id="IPR010255">
    <property type="entry name" value="Haem_peroxidase_sf"/>
</dbReference>
<evidence type="ECO:0000256" key="3">
    <source>
        <dbReference type="ARBA" id="ARBA00022559"/>
    </source>
</evidence>
<dbReference type="OrthoDB" id="823504at2759"/>
<dbReference type="GO" id="GO:0005576">
    <property type="term" value="C:extracellular region"/>
    <property type="evidence" value="ECO:0007669"/>
    <property type="project" value="UniProtKB-SubCell"/>
</dbReference>
<keyword evidence="5" id="KW-0408">Iron</keyword>
<reference evidence="7" key="1">
    <citation type="submission" date="2014-05" db="EMBL/GenBank/DDBJ databases">
        <authorList>
            <person name="Chronopoulou M."/>
        </authorList>
    </citation>
    <scope>NUCLEOTIDE SEQUENCE</scope>
    <source>
        <tissue evidence="7">Whole organism</tissue>
    </source>
</reference>
<accession>A0A0K2TN46</accession>
<keyword evidence="2" id="KW-0964">Secreted</keyword>
<feature type="binding site" description="axial binding residue" evidence="5">
    <location>
        <position position="494"/>
    </location>
    <ligand>
        <name>heme b</name>
        <dbReference type="ChEBI" id="CHEBI:60344"/>
    </ligand>
    <ligandPart>
        <name>Fe</name>
        <dbReference type="ChEBI" id="CHEBI:18248"/>
    </ligandPart>
</feature>
<dbReference type="PROSITE" id="PS50292">
    <property type="entry name" value="PEROXIDASE_3"/>
    <property type="match status" value="1"/>
</dbReference>
<evidence type="ECO:0000256" key="1">
    <source>
        <dbReference type="ARBA" id="ARBA00004613"/>
    </source>
</evidence>
<keyword evidence="3" id="KW-0575">Peroxidase</keyword>
<dbReference type="InterPro" id="IPR037120">
    <property type="entry name" value="Haem_peroxidase_sf_animal"/>
</dbReference>
<dbReference type="Gene3D" id="1.10.640.10">
    <property type="entry name" value="Haem peroxidase domain superfamily, animal type"/>
    <property type="match status" value="1"/>
</dbReference>
<dbReference type="InterPro" id="IPR019791">
    <property type="entry name" value="Haem_peroxidase_animal"/>
</dbReference>
<dbReference type="EMBL" id="HACA01009490">
    <property type="protein sequence ID" value="CDW26851.1"/>
    <property type="molecule type" value="Transcribed_RNA"/>
</dbReference>
<protein>
    <submittedName>
        <fullName evidence="7">Uncharacterized protein</fullName>
    </submittedName>
</protein>
<evidence type="ECO:0000313" key="7">
    <source>
        <dbReference type="EMBL" id="CDW26851.1"/>
    </source>
</evidence>